<dbReference type="EMBL" id="JASBWU010000018">
    <property type="protein sequence ID" value="KAJ9114651.1"/>
    <property type="molecule type" value="Genomic_DNA"/>
</dbReference>
<keyword evidence="1" id="KW-0413">Isomerase</keyword>
<organism evidence="1 2">
    <name type="scientific">Naganishia vaughanmartiniae</name>
    <dbReference type="NCBI Taxonomy" id="1424756"/>
    <lineage>
        <taxon>Eukaryota</taxon>
        <taxon>Fungi</taxon>
        <taxon>Dikarya</taxon>
        <taxon>Basidiomycota</taxon>
        <taxon>Agaricomycotina</taxon>
        <taxon>Tremellomycetes</taxon>
        <taxon>Filobasidiales</taxon>
        <taxon>Filobasidiaceae</taxon>
        <taxon>Naganishia</taxon>
    </lineage>
</organism>
<name>A0ACC2WTA2_9TREE</name>
<protein>
    <submittedName>
        <fullName evidence="1">Peptidyl-prolyl cis-trans isomerase B</fullName>
    </submittedName>
</protein>
<evidence type="ECO:0000313" key="2">
    <source>
        <dbReference type="Proteomes" id="UP001243375"/>
    </source>
</evidence>
<proteinExistence type="predicted"/>
<comment type="caution">
    <text evidence="1">The sequence shown here is derived from an EMBL/GenBank/DDBJ whole genome shotgun (WGS) entry which is preliminary data.</text>
</comment>
<dbReference type="Proteomes" id="UP001243375">
    <property type="component" value="Unassembled WGS sequence"/>
</dbReference>
<sequence>MFFKSASPIKLLAALGLALVAIVAFSASNVEAVKGPVITNKVYFDIEHGGRPMGRIVMGLYGKTVPKTAETADGEQLGFGYKGSSFHRIIKNFMIQGGDFTRGDGTGGKSIYGAKFPDENFKLKHTTPYKLSMANSGKDTNGSQFFITTVVTSWLDGRHVVFGEVLEGKEIVDAIEDVPKGRGDAPVEKVTIADAGELPLEPEYDDEGNQDDDEISVVADVIVPVVDKTEEIIETSVKAYITFSSLSTYLFFGLVFLLCPIGLAMYFGKFPTGSRWLAKAFGREGAKDVKRGKYEMVNKTQV</sequence>
<gene>
    <name evidence="1" type="primary">CPR2</name>
    <name evidence="1" type="ORF">QFC22_005527</name>
</gene>
<evidence type="ECO:0000313" key="1">
    <source>
        <dbReference type="EMBL" id="KAJ9114651.1"/>
    </source>
</evidence>
<accession>A0ACC2WTA2</accession>
<keyword evidence="2" id="KW-1185">Reference proteome</keyword>
<reference evidence="1" key="1">
    <citation type="submission" date="2023-04" db="EMBL/GenBank/DDBJ databases">
        <title>Draft Genome sequencing of Naganishia species isolated from polar environments using Oxford Nanopore Technology.</title>
        <authorList>
            <person name="Leo P."/>
            <person name="Venkateswaran K."/>
        </authorList>
    </citation>
    <scope>NUCLEOTIDE SEQUENCE</scope>
    <source>
        <strain evidence="1">MNA-CCFEE 5425</strain>
    </source>
</reference>